<feature type="transmembrane region" description="Helical" evidence="8">
    <location>
        <begin position="561"/>
        <end position="578"/>
    </location>
</feature>
<keyword evidence="4" id="KW-0997">Cell inner membrane</keyword>
<keyword evidence="3" id="KW-1003">Cell membrane</keyword>
<dbReference type="PANTHER" id="PTHR43357:SF4">
    <property type="entry name" value="INNER MEMBRANE ABC TRANSPORTER PERMEASE PROTEIN YDCV"/>
    <property type="match status" value="1"/>
</dbReference>
<feature type="transmembrane region" description="Helical" evidence="8">
    <location>
        <begin position="125"/>
        <end position="149"/>
    </location>
</feature>
<gene>
    <name evidence="11" type="ORF">R1CP_15975</name>
</gene>
<evidence type="ECO:0000256" key="3">
    <source>
        <dbReference type="ARBA" id="ARBA00022475"/>
    </source>
</evidence>
<keyword evidence="2 8" id="KW-0813">Transport</keyword>
<feature type="transmembrane region" description="Helical" evidence="8">
    <location>
        <begin position="94"/>
        <end position="113"/>
    </location>
</feature>
<reference evidence="11 12" key="1">
    <citation type="submission" date="2014-07" db="EMBL/GenBank/DDBJ databases">
        <authorList>
            <person name="Zhang J.E."/>
            <person name="Yang H."/>
            <person name="Guo J."/>
            <person name="Deng Z."/>
            <person name="Luo H."/>
            <person name="Luo M."/>
            <person name="Zhao B."/>
        </authorList>
    </citation>
    <scope>NUCLEOTIDE SEQUENCE [LARGE SCALE GENOMIC DNA]</scope>
    <source>
        <strain evidence="11 12">1CP</strain>
    </source>
</reference>
<dbReference type="EMBL" id="CP009111">
    <property type="protein sequence ID" value="ANS27886.1"/>
    <property type="molecule type" value="Genomic_DNA"/>
</dbReference>
<evidence type="ECO:0000256" key="1">
    <source>
        <dbReference type="ARBA" id="ARBA00004429"/>
    </source>
</evidence>
<evidence type="ECO:0000259" key="10">
    <source>
        <dbReference type="PROSITE" id="PS50928"/>
    </source>
</evidence>
<dbReference type="Pfam" id="PF00528">
    <property type="entry name" value="BPD_transp_1"/>
    <property type="match status" value="2"/>
</dbReference>
<accession>A0A1B1K5M1</accession>
<dbReference type="InterPro" id="IPR035906">
    <property type="entry name" value="MetI-like_sf"/>
</dbReference>
<dbReference type="RefSeq" id="WP_231137884.1">
    <property type="nucleotide sequence ID" value="NZ_CP009111.1"/>
</dbReference>
<feature type="transmembrane region" description="Helical" evidence="8">
    <location>
        <begin position="279"/>
        <end position="296"/>
    </location>
</feature>
<proteinExistence type="inferred from homology"/>
<dbReference type="Gene3D" id="1.10.3720.10">
    <property type="entry name" value="MetI-like"/>
    <property type="match status" value="2"/>
</dbReference>
<dbReference type="PANTHER" id="PTHR43357">
    <property type="entry name" value="INNER MEMBRANE ABC TRANSPORTER PERMEASE PROTEIN YDCV"/>
    <property type="match status" value="1"/>
</dbReference>
<name>A0A1B1K5M1_RHOOP</name>
<feature type="transmembrane region" description="Helical" evidence="8">
    <location>
        <begin position="502"/>
        <end position="525"/>
    </location>
</feature>
<keyword evidence="7 8" id="KW-0472">Membrane</keyword>
<evidence type="ECO:0000256" key="8">
    <source>
        <dbReference type="RuleBase" id="RU363032"/>
    </source>
</evidence>
<feature type="transmembrane region" description="Helical" evidence="8">
    <location>
        <begin position="169"/>
        <end position="191"/>
    </location>
</feature>
<sequence>MSSTSVLEPAPPMTPRPPAPTRRRARRIGRRGKVASLPLLAVVAFLVLVPAGFVLLAAFSKEVPRPGSIGLDLTLQNIRVLTEAGVIGATLNSLIIAFSATLLALAIGGFLAFVTARTNVPCKGFIFLIGLMPLFLPSYVGALAWSLLGSPGAGLINVAFRDLGMGSPVNVYTIGGVVMVMAMYYAPYAFLLMHSSMSLMNPDLEDASSVHGGSTWHTIRSVTTPLALPAILGSGLLMFILILENFPVAQVLATPGQIDTLPTFIYRLMNTSPSRGNEASVIAIVLVAAVVTITLVQRRILAKRSYTTISGKGVKARTLPLGRLKAPVVAVALVYFLLAIVLPLLALFLSAIRSSPYMQSFASLTEPGALDITSFAHVFTSEVFTTAATNSVIVSLLAALGGTILAFLVGYTVYRTSSYARGLLEALSMVPLAIPAIVLGIGLLWTWLVMPIPVYGTLWVLIIGFVAVQMPQGFRGIAAAIQATDRDLEDSAVLLGARRTRAIGYVTIPLLRVAVSSTFLILLMLSMRELTVPLFLYTTDTRILSIAIYDQFENGGALQEASAMALIYCAIMFILSYLPRRFGAKNGAGGA</sequence>
<evidence type="ECO:0000256" key="7">
    <source>
        <dbReference type="ARBA" id="ARBA00023136"/>
    </source>
</evidence>
<feature type="transmembrane region" description="Helical" evidence="8">
    <location>
        <begin position="226"/>
        <end position="243"/>
    </location>
</feature>
<evidence type="ECO:0000313" key="11">
    <source>
        <dbReference type="EMBL" id="ANS27886.1"/>
    </source>
</evidence>
<feature type="transmembrane region" description="Helical" evidence="8">
    <location>
        <begin position="328"/>
        <end position="352"/>
    </location>
</feature>
<feature type="transmembrane region" description="Helical" evidence="8">
    <location>
        <begin position="426"/>
        <end position="446"/>
    </location>
</feature>
<evidence type="ECO:0000256" key="6">
    <source>
        <dbReference type="ARBA" id="ARBA00022989"/>
    </source>
</evidence>
<dbReference type="CDD" id="cd06261">
    <property type="entry name" value="TM_PBP2"/>
    <property type="match status" value="2"/>
</dbReference>
<feature type="transmembrane region" description="Helical" evidence="8">
    <location>
        <begin position="34"/>
        <end position="59"/>
    </location>
</feature>
<evidence type="ECO:0000313" key="12">
    <source>
        <dbReference type="Proteomes" id="UP000186108"/>
    </source>
</evidence>
<evidence type="ECO:0000256" key="2">
    <source>
        <dbReference type="ARBA" id="ARBA00022448"/>
    </source>
</evidence>
<dbReference type="InterPro" id="IPR000515">
    <property type="entry name" value="MetI-like"/>
</dbReference>
<evidence type="ECO:0000256" key="9">
    <source>
        <dbReference type="SAM" id="MobiDB-lite"/>
    </source>
</evidence>
<feature type="compositionally biased region" description="Pro residues" evidence="9">
    <location>
        <begin position="9"/>
        <end position="20"/>
    </location>
</feature>
<feature type="region of interest" description="Disordered" evidence="9">
    <location>
        <begin position="1"/>
        <end position="24"/>
    </location>
</feature>
<comment type="subcellular location">
    <subcellularLocation>
        <location evidence="1">Cell inner membrane</location>
        <topology evidence="1">Multi-pass membrane protein</topology>
    </subcellularLocation>
    <subcellularLocation>
        <location evidence="8">Cell membrane</location>
        <topology evidence="8">Multi-pass membrane protein</topology>
    </subcellularLocation>
</comment>
<evidence type="ECO:0000256" key="5">
    <source>
        <dbReference type="ARBA" id="ARBA00022692"/>
    </source>
</evidence>
<dbReference type="Proteomes" id="UP000186108">
    <property type="component" value="Chromosome"/>
</dbReference>
<keyword evidence="5 8" id="KW-0812">Transmembrane</keyword>
<protein>
    <submittedName>
        <fullName evidence="11">AfuB-like protein</fullName>
    </submittedName>
</protein>
<evidence type="ECO:0000256" key="4">
    <source>
        <dbReference type="ARBA" id="ARBA00022519"/>
    </source>
</evidence>
<feature type="transmembrane region" description="Helical" evidence="8">
    <location>
        <begin position="392"/>
        <end position="414"/>
    </location>
</feature>
<dbReference type="PROSITE" id="PS50928">
    <property type="entry name" value="ABC_TM1"/>
    <property type="match status" value="2"/>
</dbReference>
<dbReference type="AlphaFoldDB" id="A0A1B1K5M1"/>
<feature type="domain" description="ABC transmembrane type-1" evidence="10">
    <location>
        <begin position="90"/>
        <end position="297"/>
    </location>
</feature>
<feature type="domain" description="ABC transmembrane type-1" evidence="10">
    <location>
        <begin position="388"/>
        <end position="579"/>
    </location>
</feature>
<organism evidence="11 12">
    <name type="scientific">Rhodococcus opacus</name>
    <name type="common">Nocardia opaca</name>
    <dbReference type="NCBI Taxonomy" id="37919"/>
    <lineage>
        <taxon>Bacteria</taxon>
        <taxon>Bacillati</taxon>
        <taxon>Actinomycetota</taxon>
        <taxon>Actinomycetes</taxon>
        <taxon>Mycobacteriales</taxon>
        <taxon>Nocardiaceae</taxon>
        <taxon>Rhodococcus</taxon>
    </lineage>
</organism>
<comment type="similarity">
    <text evidence="8">Belongs to the binding-protein-dependent transport system permease family.</text>
</comment>
<dbReference type="PATRIC" id="fig|37919.13.peg.3289"/>
<dbReference type="SUPFAM" id="SSF161098">
    <property type="entry name" value="MetI-like"/>
    <property type="match status" value="2"/>
</dbReference>
<dbReference type="GO" id="GO:0055085">
    <property type="term" value="P:transmembrane transport"/>
    <property type="evidence" value="ECO:0007669"/>
    <property type="project" value="InterPro"/>
</dbReference>
<dbReference type="GO" id="GO:0005886">
    <property type="term" value="C:plasma membrane"/>
    <property type="evidence" value="ECO:0007669"/>
    <property type="project" value="UniProtKB-SubCell"/>
</dbReference>
<keyword evidence="6 8" id="KW-1133">Transmembrane helix</keyword>